<organism evidence="1 2">
    <name type="scientific">Entomophthora muscae</name>
    <dbReference type="NCBI Taxonomy" id="34485"/>
    <lineage>
        <taxon>Eukaryota</taxon>
        <taxon>Fungi</taxon>
        <taxon>Fungi incertae sedis</taxon>
        <taxon>Zoopagomycota</taxon>
        <taxon>Entomophthoromycotina</taxon>
        <taxon>Entomophthoromycetes</taxon>
        <taxon>Entomophthorales</taxon>
        <taxon>Entomophthoraceae</taxon>
        <taxon>Entomophthora</taxon>
    </lineage>
</organism>
<sequence length="68" mass="7347">MPPKSIKKSNTKVFKDKSALTKAIKAKTTPKHPPKEKPPSKTPTKSPGPLADSSTSLYLATTIESTPW</sequence>
<keyword evidence="2" id="KW-1185">Reference proteome</keyword>
<accession>A0ACC2TKR9</accession>
<dbReference type="EMBL" id="QTSX02002560">
    <property type="protein sequence ID" value="KAJ9075253.1"/>
    <property type="molecule type" value="Genomic_DNA"/>
</dbReference>
<comment type="caution">
    <text evidence="1">The sequence shown here is derived from an EMBL/GenBank/DDBJ whole genome shotgun (WGS) entry which is preliminary data.</text>
</comment>
<proteinExistence type="predicted"/>
<gene>
    <name evidence="1" type="ORF">DSO57_1037857</name>
</gene>
<reference evidence="1" key="1">
    <citation type="submission" date="2022-04" db="EMBL/GenBank/DDBJ databases">
        <title>Genome of the entomopathogenic fungus Entomophthora muscae.</title>
        <authorList>
            <person name="Elya C."/>
            <person name="Lovett B.R."/>
            <person name="Lee E."/>
            <person name="Macias A.M."/>
            <person name="Hajek A.E."/>
            <person name="De Bivort B.L."/>
            <person name="Kasson M.T."/>
            <person name="De Fine Licht H.H."/>
            <person name="Stajich J.E."/>
        </authorList>
    </citation>
    <scope>NUCLEOTIDE SEQUENCE</scope>
    <source>
        <strain evidence="1">Berkeley</strain>
    </source>
</reference>
<dbReference type="Proteomes" id="UP001165960">
    <property type="component" value="Unassembled WGS sequence"/>
</dbReference>
<evidence type="ECO:0000313" key="1">
    <source>
        <dbReference type="EMBL" id="KAJ9075253.1"/>
    </source>
</evidence>
<name>A0ACC2TKR9_9FUNG</name>
<evidence type="ECO:0000313" key="2">
    <source>
        <dbReference type="Proteomes" id="UP001165960"/>
    </source>
</evidence>
<protein>
    <submittedName>
        <fullName evidence="1">Uncharacterized protein</fullName>
    </submittedName>
</protein>